<evidence type="ECO:0000313" key="2">
    <source>
        <dbReference type="Proteomes" id="UP000266673"/>
    </source>
</evidence>
<dbReference type="STRING" id="44941.A0A397TQ46"/>
<gene>
    <name evidence="1" type="ORF">C2G38_2235649</name>
</gene>
<evidence type="ECO:0000313" key="1">
    <source>
        <dbReference type="EMBL" id="RIB00100.1"/>
    </source>
</evidence>
<keyword evidence="2" id="KW-1185">Reference proteome</keyword>
<reference evidence="1 2" key="1">
    <citation type="submission" date="2018-06" db="EMBL/GenBank/DDBJ databases">
        <title>Comparative genomics reveals the genomic features of Rhizophagus irregularis, R. cerebriforme, R. diaphanum and Gigaspora rosea, and their symbiotic lifestyle signature.</title>
        <authorList>
            <person name="Morin E."/>
            <person name="San Clemente H."/>
            <person name="Chen E.C.H."/>
            <person name="De La Providencia I."/>
            <person name="Hainaut M."/>
            <person name="Kuo A."/>
            <person name="Kohler A."/>
            <person name="Murat C."/>
            <person name="Tang N."/>
            <person name="Roy S."/>
            <person name="Loubradou J."/>
            <person name="Henrissat B."/>
            <person name="Grigoriev I.V."/>
            <person name="Corradi N."/>
            <person name="Roux C."/>
            <person name="Martin F.M."/>
        </authorList>
    </citation>
    <scope>NUCLEOTIDE SEQUENCE [LARGE SCALE GENOMIC DNA]</scope>
    <source>
        <strain evidence="1 2">DAOM 194757</strain>
    </source>
</reference>
<sequence length="128" mass="15026">MIRLVHTLNLLIIVIYNHFMNRFDLSHIYLMPLTDKKKICTKFERDPGIIGLLGTTRIPRPYYGIICDVAMGLPPGDYTLDDIPMRKINDERVEVSVLLLVKKLTFENRQCISGNVFQAMYFKKHYKY</sequence>
<comment type="caution">
    <text evidence="1">The sequence shown here is derived from an EMBL/GenBank/DDBJ whole genome shotgun (WGS) entry which is preliminary data.</text>
</comment>
<protein>
    <submittedName>
        <fullName evidence="1">Uncharacterized protein</fullName>
    </submittedName>
</protein>
<dbReference type="Proteomes" id="UP000266673">
    <property type="component" value="Unassembled WGS sequence"/>
</dbReference>
<accession>A0A397TQ46</accession>
<dbReference type="EMBL" id="QKWP01005306">
    <property type="protein sequence ID" value="RIB00100.1"/>
    <property type="molecule type" value="Genomic_DNA"/>
</dbReference>
<proteinExistence type="predicted"/>
<name>A0A397TQ46_9GLOM</name>
<dbReference type="OrthoDB" id="10264777at2759"/>
<dbReference type="AlphaFoldDB" id="A0A397TQ46"/>
<organism evidence="1 2">
    <name type="scientific">Gigaspora rosea</name>
    <dbReference type="NCBI Taxonomy" id="44941"/>
    <lineage>
        <taxon>Eukaryota</taxon>
        <taxon>Fungi</taxon>
        <taxon>Fungi incertae sedis</taxon>
        <taxon>Mucoromycota</taxon>
        <taxon>Glomeromycotina</taxon>
        <taxon>Glomeromycetes</taxon>
        <taxon>Diversisporales</taxon>
        <taxon>Gigasporaceae</taxon>
        <taxon>Gigaspora</taxon>
    </lineage>
</organism>